<dbReference type="EMBL" id="JATAAI010000023">
    <property type="protein sequence ID" value="KAK1737702.1"/>
    <property type="molecule type" value="Genomic_DNA"/>
</dbReference>
<feature type="coiled-coil region" evidence="1">
    <location>
        <begin position="151"/>
        <end position="223"/>
    </location>
</feature>
<evidence type="ECO:0000256" key="1">
    <source>
        <dbReference type="SAM" id="Coils"/>
    </source>
</evidence>
<evidence type="ECO:0000313" key="3">
    <source>
        <dbReference type="Proteomes" id="UP001224775"/>
    </source>
</evidence>
<keyword evidence="3" id="KW-1185">Reference proteome</keyword>
<keyword evidence="1" id="KW-0175">Coiled coil</keyword>
<accession>A0AAD8Y1I7</accession>
<comment type="caution">
    <text evidence="2">The sequence shown here is derived from an EMBL/GenBank/DDBJ whole genome shotgun (WGS) entry which is preliminary data.</text>
</comment>
<proteinExistence type="predicted"/>
<protein>
    <submittedName>
        <fullName evidence="2">Uncharacterized protein</fullName>
    </submittedName>
</protein>
<dbReference type="AlphaFoldDB" id="A0AAD8Y1I7"/>
<organism evidence="2 3">
    <name type="scientific">Skeletonema marinoi</name>
    <dbReference type="NCBI Taxonomy" id="267567"/>
    <lineage>
        <taxon>Eukaryota</taxon>
        <taxon>Sar</taxon>
        <taxon>Stramenopiles</taxon>
        <taxon>Ochrophyta</taxon>
        <taxon>Bacillariophyta</taxon>
        <taxon>Coscinodiscophyceae</taxon>
        <taxon>Thalassiosirophycidae</taxon>
        <taxon>Thalassiosirales</taxon>
        <taxon>Skeletonemataceae</taxon>
        <taxon>Skeletonema</taxon>
        <taxon>Skeletonema marinoi-dohrnii complex</taxon>
    </lineage>
</organism>
<sequence length="269" mass="30547">MDRDMLSIDQILPNTSAGDGDDVGGKALAIRMWISSVLRKIIRYKAQHHSLLNEAATTLQHALPQDIMMNNVLPFLELPSFTFEGGDTKRKRKKLQNDNARQDDNVANLSAMLKEGLLENEEQNDAIMMLNQQLTDALATMSMIVDSVRCNSELRIRVSELERENALFVEQRDELEQEVARLVEAGEALVEENDHLGDEVAILEILHEANEGLVEENEELLESSRVYQFVSIVCGAATRLTYRFRKRVNSNENNECYRPTKRVRLSDAC</sequence>
<gene>
    <name evidence="2" type="ORF">QTG54_011474</name>
</gene>
<dbReference type="Proteomes" id="UP001224775">
    <property type="component" value="Unassembled WGS sequence"/>
</dbReference>
<evidence type="ECO:0000313" key="2">
    <source>
        <dbReference type="EMBL" id="KAK1737702.1"/>
    </source>
</evidence>
<name>A0AAD8Y1I7_9STRA</name>
<reference evidence="2" key="1">
    <citation type="submission" date="2023-06" db="EMBL/GenBank/DDBJ databases">
        <title>Survivors Of The Sea: Transcriptome response of Skeletonema marinoi to long-term dormancy.</title>
        <authorList>
            <person name="Pinder M.I.M."/>
            <person name="Kourtchenko O."/>
            <person name="Robertson E.K."/>
            <person name="Larsson T."/>
            <person name="Maumus F."/>
            <person name="Osuna-Cruz C.M."/>
            <person name="Vancaester E."/>
            <person name="Stenow R."/>
            <person name="Vandepoele K."/>
            <person name="Ploug H."/>
            <person name="Bruchert V."/>
            <person name="Godhe A."/>
            <person name="Topel M."/>
        </authorList>
    </citation>
    <scope>NUCLEOTIDE SEQUENCE</scope>
    <source>
        <strain evidence="2">R05AC</strain>
    </source>
</reference>